<dbReference type="InterPro" id="IPR046348">
    <property type="entry name" value="SIS_dom_sf"/>
</dbReference>
<dbReference type="EMBL" id="AP014924">
    <property type="protein sequence ID" value="BAS27909.1"/>
    <property type="molecule type" value="Genomic_DNA"/>
</dbReference>
<dbReference type="CDD" id="cd05008">
    <property type="entry name" value="SIS_GlmS_GlmD_1"/>
    <property type="match status" value="1"/>
</dbReference>
<gene>
    <name evidence="3" type="ORF">LIP_2068</name>
</gene>
<evidence type="ECO:0000313" key="3">
    <source>
        <dbReference type="EMBL" id="BAS27909.1"/>
    </source>
</evidence>
<dbReference type="PANTHER" id="PTHR10937:SF4">
    <property type="entry name" value="GLUCOSAMINE-6-PHOSPHATE DEAMINASE"/>
    <property type="match status" value="1"/>
</dbReference>
<dbReference type="InterPro" id="IPR035466">
    <property type="entry name" value="GlmS/AgaS_SIS"/>
</dbReference>
<dbReference type="PROSITE" id="PS51464">
    <property type="entry name" value="SIS"/>
    <property type="match status" value="2"/>
</dbReference>
<dbReference type="STRING" id="1555112.LIP_2068"/>
<dbReference type="Gene3D" id="3.40.50.10490">
    <property type="entry name" value="Glucose-6-phosphate isomerase like protein, domain 1"/>
    <property type="match status" value="2"/>
</dbReference>
<feature type="domain" description="SIS" evidence="2">
    <location>
        <begin position="49"/>
        <end position="205"/>
    </location>
</feature>
<dbReference type="Pfam" id="PF01380">
    <property type="entry name" value="SIS"/>
    <property type="match status" value="2"/>
</dbReference>
<dbReference type="GO" id="GO:1901135">
    <property type="term" value="P:carbohydrate derivative metabolic process"/>
    <property type="evidence" value="ECO:0007669"/>
    <property type="project" value="InterPro"/>
</dbReference>
<dbReference type="InterPro" id="IPR001347">
    <property type="entry name" value="SIS_dom"/>
</dbReference>
<dbReference type="GO" id="GO:0016853">
    <property type="term" value="F:isomerase activity"/>
    <property type="evidence" value="ECO:0007669"/>
    <property type="project" value="UniProtKB-KW"/>
</dbReference>
<dbReference type="OrthoDB" id="9779207at2"/>
<reference evidence="4" key="1">
    <citation type="submission" date="2015-07" db="EMBL/GenBank/DDBJ databases">
        <title>Complete genome sequence and phylogenetic analysis of Limnochorda pilosa.</title>
        <authorList>
            <person name="Watanabe M."/>
            <person name="Kojima H."/>
            <person name="Fukui M."/>
        </authorList>
    </citation>
    <scope>NUCLEOTIDE SEQUENCE [LARGE SCALE GENOMIC DNA]</scope>
    <source>
        <strain evidence="4">HC45</strain>
    </source>
</reference>
<reference evidence="4" key="2">
    <citation type="journal article" date="2016" name="Int. J. Syst. Evol. Microbiol.">
        <title>Complete genome sequence and cell structure of Limnochorda pilosa, a Gram-negative spore-former within the phylum Firmicutes.</title>
        <authorList>
            <person name="Watanabe M."/>
            <person name="Kojima H."/>
            <person name="Fukui M."/>
        </authorList>
    </citation>
    <scope>NUCLEOTIDE SEQUENCE [LARGE SCALE GENOMIC DNA]</scope>
    <source>
        <strain evidence="4">HC45</strain>
    </source>
</reference>
<evidence type="ECO:0000256" key="1">
    <source>
        <dbReference type="ARBA" id="ARBA00022737"/>
    </source>
</evidence>
<dbReference type="Proteomes" id="UP000065807">
    <property type="component" value="Chromosome"/>
</dbReference>
<organism evidence="3 4">
    <name type="scientific">Limnochorda pilosa</name>
    <dbReference type="NCBI Taxonomy" id="1555112"/>
    <lineage>
        <taxon>Bacteria</taxon>
        <taxon>Bacillati</taxon>
        <taxon>Bacillota</taxon>
        <taxon>Limnochordia</taxon>
        <taxon>Limnochordales</taxon>
        <taxon>Limnochordaceae</taxon>
        <taxon>Limnochorda</taxon>
    </lineage>
</organism>
<sequence>MSAGLASLLQLDEETKKARGLLHTPGEIARQPEIWPKTVRAMHAHANRLRELLDGVHDVLLTGAGSSYFIGKSLERALAGHLKARVTAVPSTEVVMDPEATLPRSSFLLVSFARSGNSPEGNATFQLADRLRPGQVRHLVVTCNPEGTLASLARATESPAVLCELPEANDQGLAMTNSFTSMFVAALALGYLDDLEAHAHVVEGLAQSGGEVLGRHDKALEDLANRDFRRAFFIGSGASYGAALECHLKVQELTDGEVVGKAEETLGLRHGPMAAIAASSLVVLFASSSPYRRQYETDLLRELHAKALGLQRVVVCGRAEPEWRDLVHHVIEFDPVGRLSTADEVLPPVQVIVGQLLGLFASIRSGLAPDAPSRHGVIHRVVEGVRIYSYGPIGP</sequence>
<dbReference type="SUPFAM" id="SSF53697">
    <property type="entry name" value="SIS domain"/>
    <property type="match status" value="1"/>
</dbReference>
<dbReference type="GO" id="GO:0097367">
    <property type="term" value="F:carbohydrate derivative binding"/>
    <property type="evidence" value="ECO:0007669"/>
    <property type="project" value="InterPro"/>
</dbReference>
<evidence type="ECO:0000259" key="2">
    <source>
        <dbReference type="PROSITE" id="PS51464"/>
    </source>
</evidence>
<accession>A0A0K2SM48</accession>
<keyword evidence="1" id="KW-0677">Repeat</keyword>
<evidence type="ECO:0000313" key="4">
    <source>
        <dbReference type="Proteomes" id="UP000065807"/>
    </source>
</evidence>
<dbReference type="AlphaFoldDB" id="A0A0K2SM48"/>
<keyword evidence="3" id="KW-0413">Isomerase</keyword>
<keyword evidence="4" id="KW-1185">Reference proteome</keyword>
<dbReference type="RefSeq" id="WP_068137450.1">
    <property type="nucleotide sequence ID" value="NZ_AP014924.1"/>
</dbReference>
<proteinExistence type="predicted"/>
<name>A0A0K2SM48_LIMPI</name>
<dbReference type="PATRIC" id="fig|1555112.3.peg.2105"/>
<dbReference type="PANTHER" id="PTHR10937">
    <property type="entry name" value="GLUCOSAMINE--FRUCTOSE-6-PHOSPHATE AMINOTRANSFERASE, ISOMERIZING"/>
    <property type="match status" value="1"/>
</dbReference>
<dbReference type="KEGG" id="lpil:LIP_2068"/>
<protein>
    <submittedName>
        <fullName evidence="3">Sugar isomerase (SIS)</fullName>
    </submittedName>
</protein>
<feature type="domain" description="SIS" evidence="2">
    <location>
        <begin position="219"/>
        <end position="372"/>
    </location>
</feature>